<dbReference type="EMBL" id="CM055110">
    <property type="protein sequence ID" value="KAJ7520768.1"/>
    <property type="molecule type" value="Genomic_DNA"/>
</dbReference>
<name>A0ACC2ATA4_DIPCM</name>
<reference evidence="2" key="1">
    <citation type="journal article" date="2024" name="Proc. Natl. Acad. Sci. U.S.A.">
        <title>Extraordinary preservation of gene collinearity over three hundred million years revealed in homosporous lycophytes.</title>
        <authorList>
            <person name="Li C."/>
            <person name="Wickell D."/>
            <person name="Kuo L.Y."/>
            <person name="Chen X."/>
            <person name="Nie B."/>
            <person name="Liao X."/>
            <person name="Peng D."/>
            <person name="Ji J."/>
            <person name="Jenkins J."/>
            <person name="Williams M."/>
            <person name="Shu S."/>
            <person name="Plott C."/>
            <person name="Barry K."/>
            <person name="Rajasekar S."/>
            <person name="Grimwood J."/>
            <person name="Han X."/>
            <person name="Sun S."/>
            <person name="Hou Z."/>
            <person name="He W."/>
            <person name="Dai G."/>
            <person name="Sun C."/>
            <person name="Schmutz J."/>
            <person name="Leebens-Mack J.H."/>
            <person name="Li F.W."/>
            <person name="Wang L."/>
        </authorList>
    </citation>
    <scope>NUCLEOTIDE SEQUENCE [LARGE SCALE GENOMIC DNA]</scope>
    <source>
        <strain evidence="2">cv. PW_Plant_1</strain>
    </source>
</reference>
<proteinExistence type="predicted"/>
<keyword evidence="2" id="KW-1185">Reference proteome</keyword>
<evidence type="ECO:0000313" key="2">
    <source>
        <dbReference type="Proteomes" id="UP001162992"/>
    </source>
</evidence>
<comment type="caution">
    <text evidence="1">The sequence shown here is derived from an EMBL/GenBank/DDBJ whole genome shotgun (WGS) entry which is preliminary data.</text>
</comment>
<sequence>MRSFWTSGVSSAHTFAIAEVQPFSCSASLLEPILLARLMPFSAFVFQNTTASIPLLLSQRMPASQFCNSLYSQLPHCVRAPASHKLGNAAACSRNGAQKLTDSELEVVSRDANHRKLNVITKEDSATVDFELEAGSKSDASKKLPQALLENAKDVMGIESVDGAAEEEIWRECIGGDEIEGLDKPLNEAIAKEDLLLERKPELSMAFRGASSDNSTEGLGKSITVDKIGVYIEQFQKEDRVEGAATKSVFQPSQKKTIETTVYEPQTSLSTSGLPVAEDNVEVSQLIINLDLKLYKAKRYKQTGQLAKAEQLLKQCIKIWPDDGRAYVTLGKLMSKCKRFHEARKVYEEGCQVFQGENAYIWQAWALLEVQTGNIGRGRQLFDAAIAADKKHAASWHAWAVLELRNGSVRKARSLIKKGLKFCAPNEYFYQTLACIAAKEGRYDQARSLFMKATQFNPKSAASWMAWGLLEMEHGVADTARQLFQRGIRASPKNRYIFQAWARFEAKEGNMSRARELFKQGVVLNPQDPVMLQSFGLFEYNCSNMAAARDLFIRASKVDPSHQPVWLAWGWMEWKEGNFVAARKLFQTSISVNSTNMNAVRAFQLWGVLEGGDGNPGKARALFKRALNIDSQNVPTWTSWVALEEQQGNAVRAEELRNIYYQQSTEVVDEAPWENLSEMLSPAIDSIKKFLKLGSASPLENKEYYSMGTMEQRETEANANWQSV</sequence>
<evidence type="ECO:0000313" key="1">
    <source>
        <dbReference type="EMBL" id="KAJ7520768.1"/>
    </source>
</evidence>
<protein>
    <submittedName>
        <fullName evidence="1">Uncharacterized protein</fullName>
    </submittedName>
</protein>
<accession>A0ACC2ATA4</accession>
<gene>
    <name evidence="1" type="ORF">O6H91_19G022300</name>
</gene>
<organism evidence="1 2">
    <name type="scientific">Diphasiastrum complanatum</name>
    <name type="common">Issler's clubmoss</name>
    <name type="synonym">Lycopodium complanatum</name>
    <dbReference type="NCBI Taxonomy" id="34168"/>
    <lineage>
        <taxon>Eukaryota</taxon>
        <taxon>Viridiplantae</taxon>
        <taxon>Streptophyta</taxon>
        <taxon>Embryophyta</taxon>
        <taxon>Tracheophyta</taxon>
        <taxon>Lycopodiopsida</taxon>
        <taxon>Lycopodiales</taxon>
        <taxon>Lycopodiaceae</taxon>
        <taxon>Lycopodioideae</taxon>
        <taxon>Diphasiastrum</taxon>
    </lineage>
</organism>
<dbReference type="Proteomes" id="UP001162992">
    <property type="component" value="Chromosome 19"/>
</dbReference>